<feature type="compositionally biased region" description="Gly residues" evidence="1">
    <location>
        <begin position="225"/>
        <end position="248"/>
    </location>
</feature>
<feature type="compositionally biased region" description="Basic and acidic residues" evidence="1">
    <location>
        <begin position="61"/>
        <end position="89"/>
    </location>
</feature>
<dbReference type="AlphaFoldDB" id="A0A292PPN3"/>
<dbReference type="Pfam" id="PF08699">
    <property type="entry name" value="ArgoL1"/>
    <property type="match status" value="1"/>
</dbReference>
<evidence type="ECO:0000313" key="5">
    <source>
        <dbReference type="Proteomes" id="UP001412239"/>
    </source>
</evidence>
<dbReference type="InterPro" id="IPR032474">
    <property type="entry name" value="Argonaute_N"/>
</dbReference>
<evidence type="ECO:0000256" key="1">
    <source>
        <dbReference type="SAM" id="MobiDB-lite"/>
    </source>
</evidence>
<dbReference type="Pfam" id="PF02171">
    <property type="entry name" value="Piwi"/>
    <property type="match status" value="1"/>
</dbReference>
<feature type="compositionally biased region" description="Basic and acidic residues" evidence="1">
    <location>
        <begin position="118"/>
        <end position="131"/>
    </location>
</feature>
<reference evidence="4" key="1">
    <citation type="submission" date="2015-10" db="EMBL/GenBank/DDBJ databases">
        <authorList>
            <person name="Regsiter A."/>
            <person name="william w."/>
        </authorList>
    </citation>
    <scope>NUCLEOTIDE SEQUENCE</scope>
    <source>
        <strain evidence="4">Montdore</strain>
    </source>
</reference>
<name>A0A292PPN3_9PEZI</name>
<feature type="domain" description="PAZ" evidence="2">
    <location>
        <begin position="505"/>
        <end position="635"/>
    </location>
</feature>
<dbReference type="Pfam" id="PF02170">
    <property type="entry name" value="PAZ"/>
    <property type="match status" value="1"/>
</dbReference>
<dbReference type="CDD" id="cd02846">
    <property type="entry name" value="PAZ_argonaute_like"/>
    <property type="match status" value="1"/>
</dbReference>
<feature type="region of interest" description="Disordered" evidence="1">
    <location>
        <begin position="225"/>
        <end position="258"/>
    </location>
</feature>
<dbReference type="Pfam" id="PF16488">
    <property type="entry name" value="ArgoL2"/>
    <property type="match status" value="1"/>
</dbReference>
<dbReference type="CDD" id="cd04657">
    <property type="entry name" value="Piwi_ago-like"/>
    <property type="match status" value="1"/>
</dbReference>
<dbReference type="Pfam" id="PF16486">
    <property type="entry name" value="ArgoN"/>
    <property type="match status" value="1"/>
</dbReference>
<organism evidence="4 5">
    <name type="scientific">Tuber aestivum</name>
    <name type="common">summer truffle</name>
    <dbReference type="NCBI Taxonomy" id="59557"/>
    <lineage>
        <taxon>Eukaryota</taxon>
        <taxon>Fungi</taxon>
        <taxon>Dikarya</taxon>
        <taxon>Ascomycota</taxon>
        <taxon>Pezizomycotina</taxon>
        <taxon>Pezizomycetes</taxon>
        <taxon>Pezizales</taxon>
        <taxon>Tuberaceae</taxon>
        <taxon>Tuber</taxon>
    </lineage>
</organism>
<dbReference type="InterPro" id="IPR032472">
    <property type="entry name" value="ArgoL2"/>
</dbReference>
<feature type="compositionally biased region" description="Basic and acidic residues" evidence="1">
    <location>
        <begin position="7"/>
        <end position="53"/>
    </location>
</feature>
<keyword evidence="5" id="KW-1185">Reference proteome</keyword>
<feature type="domain" description="Piwi" evidence="3">
    <location>
        <begin position="811"/>
        <end position="1102"/>
    </location>
</feature>
<protein>
    <recommendedName>
        <fullName evidence="6">Piwi domain-containing protein</fullName>
    </recommendedName>
</protein>
<dbReference type="PROSITE" id="PS50822">
    <property type="entry name" value="PIWI"/>
    <property type="match status" value="1"/>
</dbReference>
<dbReference type="GO" id="GO:0003723">
    <property type="term" value="F:RNA binding"/>
    <property type="evidence" value="ECO:0007669"/>
    <property type="project" value="InterPro"/>
</dbReference>
<sequence>MSKRRSRSPEGDDGHRRPRQRDYGFSRDQLDSRGGSRDDRDRYSGSGRDDRGGQDIPSAYGDDRRRQRDSGTSYGDDRRSNRGDDRPQYSDRSSGYVDDRRGYSGRITGTNDVPIGSRDGRSPPRDFDRKPTHGGQSGYGRYGGGGGGGGYGGRDQGSDQGRSGSDYGRGQSDYGSRGGGRGRDNHGGGGGSGGYGGGGYGSGGGGYGGGGRDYGGGRGDYGGRGGRGGRGGYGGDRGGGRGSYGGGYTAPSGPPLPADIPIPVSGEEIRLPARKVQGSGEPYKVWANHFVIQSLPKLQLYMYDIRVTAARKKEGSDEEVKQCSPAMVGRILQTPQAKEILGDGFIFDGVSIGWATKKLPIEGDTATFGLELPGARPGRTFGCTIGIQYDGPFNCDALTNWVLREQQKGITIEALANYEQDQEVLLCLKFINSLLRKDCTERFVSGQGNKSTTFFDKSRDGNTSLTLNSTQGVIEAWRGFYQTASSRFGQITVNVDTATATFIKPGINFVDAISRFSGVQPEDLERGFDYNREKILEAAKKFSGVGFKVKHIKGPKGEISRRGFRLTRLSAEEDKFQIRIWNTDDEGNKAFTLEEITIAEYYSRQYNIKLRYPKLPTVETRKGDKYPLELCFVDDAERWKELLQGAETAEFIKFAAAPAFARRSQIEESLKKIGWHNMKSLGEFGVSIKPQFIELEAKILPSPIVVFGQGTENSGPRNGRWNLRGKRFYKPAALNGYGLLYIPGGHGMRVDERGIDAFTKTCGQQFSNYGVSTNPRCPPQWAMANLQGDFERQIHELISKLQASNGVRPNLLIFILPNVAVEPYCTIKKICDTTFGIASQCMVLEKCFNPKGQLQYLGNIALKVNVKLGGSNAVIDDPFLTKQPTMIMGCDASHPNPSQRRMDPPPPTFTAISASYDRRCAKYSAVTSCQAAGQEIIQDFGAMTQELLKRFQEQAKRDPSAIIYFRDGLSESELDKVVRAELAELKKATKAKISVIVCVKRHHTRFFPLDKGDKNGNIAVGTVVENGHGKDIFMVSHAGLQGTVRPTHYMMLHDENDLTAIDFQRICNNVCYAYGRATVSVSIAPPVYYANLACDRARSHVVHTNQGQSELLQVHDLLKYSMVALYPLCPLR</sequence>
<dbReference type="EMBL" id="LN891125">
    <property type="protein sequence ID" value="CUS08568.1"/>
    <property type="molecule type" value="Genomic_DNA"/>
</dbReference>
<evidence type="ECO:0008006" key="6">
    <source>
        <dbReference type="Google" id="ProtNLM"/>
    </source>
</evidence>
<dbReference type="InterPro" id="IPR014811">
    <property type="entry name" value="ArgoL1"/>
</dbReference>
<dbReference type="PROSITE" id="PS50821">
    <property type="entry name" value="PAZ"/>
    <property type="match status" value="1"/>
</dbReference>
<dbReference type="InterPro" id="IPR003165">
    <property type="entry name" value="Piwi"/>
</dbReference>
<evidence type="ECO:0000259" key="2">
    <source>
        <dbReference type="PROSITE" id="PS50821"/>
    </source>
</evidence>
<dbReference type="InterPro" id="IPR003100">
    <property type="entry name" value="PAZ_dom"/>
</dbReference>
<dbReference type="InterPro" id="IPR045246">
    <property type="entry name" value="Piwi_ago-like"/>
</dbReference>
<feature type="region of interest" description="Disordered" evidence="1">
    <location>
        <begin position="1"/>
        <end position="190"/>
    </location>
</feature>
<proteinExistence type="predicted"/>
<evidence type="ECO:0000259" key="3">
    <source>
        <dbReference type="PROSITE" id="PS50822"/>
    </source>
</evidence>
<dbReference type="InterPro" id="IPR036085">
    <property type="entry name" value="PAZ_dom_sf"/>
</dbReference>
<dbReference type="InterPro" id="IPR032473">
    <property type="entry name" value="Argonaute_Mid_dom"/>
</dbReference>
<dbReference type="SMART" id="SM00950">
    <property type="entry name" value="Piwi"/>
    <property type="match status" value="1"/>
</dbReference>
<dbReference type="Pfam" id="PF16487">
    <property type="entry name" value="ArgoMid"/>
    <property type="match status" value="1"/>
</dbReference>
<dbReference type="Proteomes" id="UP001412239">
    <property type="component" value="Unassembled WGS sequence"/>
</dbReference>
<dbReference type="SUPFAM" id="SSF101690">
    <property type="entry name" value="PAZ domain"/>
    <property type="match status" value="1"/>
</dbReference>
<dbReference type="PANTHER" id="PTHR22891">
    <property type="entry name" value="EUKARYOTIC TRANSLATION INITIATION FACTOR 2C"/>
    <property type="match status" value="1"/>
</dbReference>
<dbReference type="InterPro" id="IPR012337">
    <property type="entry name" value="RNaseH-like_sf"/>
</dbReference>
<dbReference type="Gene3D" id="3.30.420.10">
    <property type="entry name" value="Ribonuclease H-like superfamily/Ribonuclease H"/>
    <property type="match status" value="1"/>
</dbReference>
<feature type="compositionally biased region" description="Gly residues" evidence="1">
    <location>
        <begin position="135"/>
        <end position="155"/>
    </location>
</feature>
<dbReference type="SMART" id="SM01163">
    <property type="entry name" value="DUF1785"/>
    <property type="match status" value="1"/>
</dbReference>
<gene>
    <name evidence="4" type="ORF">GSTUAT00007333001</name>
</gene>
<dbReference type="Gene3D" id="2.170.260.10">
    <property type="entry name" value="paz domain"/>
    <property type="match status" value="1"/>
</dbReference>
<dbReference type="InterPro" id="IPR036397">
    <property type="entry name" value="RNaseH_sf"/>
</dbReference>
<dbReference type="SUPFAM" id="SSF53098">
    <property type="entry name" value="Ribonuclease H-like"/>
    <property type="match status" value="1"/>
</dbReference>
<accession>A0A292PPN3</accession>
<evidence type="ECO:0000313" key="4">
    <source>
        <dbReference type="EMBL" id="CUS08568.1"/>
    </source>
</evidence>
<dbReference type="Gene3D" id="3.40.50.2300">
    <property type="match status" value="1"/>
</dbReference>
<feature type="compositionally biased region" description="Low complexity" evidence="1">
    <location>
        <begin position="158"/>
        <end position="175"/>
    </location>
</feature>